<evidence type="ECO:0000256" key="1">
    <source>
        <dbReference type="SAM" id="MobiDB-lite"/>
    </source>
</evidence>
<dbReference type="InterPro" id="IPR021109">
    <property type="entry name" value="Peptidase_aspartic_dom_sf"/>
</dbReference>
<reference evidence="2 3" key="1">
    <citation type="journal article" date="2017" name="Genome Biol. Evol.">
        <title>Phytophthora megakarya and P. palmivora, closely related causal agents of cacao black pod rot, underwent increases in genome sizes and gene numbers by different mechanisms.</title>
        <authorList>
            <person name="Ali S.S."/>
            <person name="Shao J."/>
            <person name="Lary D.J."/>
            <person name="Kronmiller B."/>
            <person name="Shen D."/>
            <person name="Strem M.D."/>
            <person name="Amoako-Attah I."/>
            <person name="Akrofi A.Y."/>
            <person name="Begoude B.A."/>
            <person name="Ten Hoopen G.M."/>
            <person name="Coulibaly K."/>
            <person name="Kebe B.I."/>
            <person name="Melnick R.L."/>
            <person name="Guiltinan M.J."/>
            <person name="Tyler B.M."/>
            <person name="Meinhardt L.W."/>
            <person name="Bailey B.A."/>
        </authorList>
    </citation>
    <scope>NUCLEOTIDE SEQUENCE [LARGE SCALE GENOMIC DNA]</scope>
    <source>
        <strain evidence="3">sbr112.9</strain>
    </source>
</reference>
<dbReference type="AlphaFoldDB" id="A0A2P4XU80"/>
<dbReference type="OrthoDB" id="3049781at2759"/>
<organism evidence="2 3">
    <name type="scientific">Phytophthora palmivora</name>
    <dbReference type="NCBI Taxonomy" id="4796"/>
    <lineage>
        <taxon>Eukaryota</taxon>
        <taxon>Sar</taxon>
        <taxon>Stramenopiles</taxon>
        <taxon>Oomycota</taxon>
        <taxon>Peronosporomycetes</taxon>
        <taxon>Peronosporales</taxon>
        <taxon>Peronosporaceae</taxon>
        <taxon>Phytophthora</taxon>
    </lineage>
</organism>
<evidence type="ECO:0000313" key="3">
    <source>
        <dbReference type="Proteomes" id="UP000237271"/>
    </source>
</evidence>
<sequence>MDLAVKFEDFDNTNTFLFLAMDKYDLILGMSWLEKHEPGIDWRGKAIGASRTRSLCQSIGESPVRDYRRDAYVSEEVMWIADSNEEAASSLVTGHHSRAHCQACGIATTASSNAESRRAVWASTVAVPDGTDQAGNIGPQAAEAAEESADGVSCVGNIGPQAGNVVPQAGNIGPQTAEAVEEDAESASGVGNIVLRRVEETEKNESAVCVSSVGNRVPRGAKKTSVGNIGPQAGNIGPQAGNVVPQTAEAVEG</sequence>
<accession>A0A2P4XU80</accession>
<dbReference type="Gene3D" id="2.40.70.10">
    <property type="entry name" value="Acid Proteases"/>
    <property type="match status" value="1"/>
</dbReference>
<protein>
    <submittedName>
        <fullName evidence="2">Gag protein</fullName>
    </submittedName>
</protein>
<proteinExistence type="predicted"/>
<gene>
    <name evidence="2" type="ORF">PHPALM_14615</name>
</gene>
<dbReference type="EMBL" id="NCKW01007934">
    <property type="protein sequence ID" value="POM69135.1"/>
    <property type="molecule type" value="Genomic_DNA"/>
</dbReference>
<comment type="caution">
    <text evidence="2">The sequence shown here is derived from an EMBL/GenBank/DDBJ whole genome shotgun (WGS) entry which is preliminary data.</text>
</comment>
<keyword evidence="3" id="KW-1185">Reference proteome</keyword>
<name>A0A2P4XU80_9STRA</name>
<dbReference type="Proteomes" id="UP000237271">
    <property type="component" value="Unassembled WGS sequence"/>
</dbReference>
<feature type="region of interest" description="Disordered" evidence="1">
    <location>
        <begin position="220"/>
        <end position="253"/>
    </location>
</feature>
<evidence type="ECO:0000313" key="2">
    <source>
        <dbReference type="EMBL" id="POM69135.1"/>
    </source>
</evidence>